<dbReference type="InterPro" id="IPR017593">
    <property type="entry name" value="Allantoinase"/>
</dbReference>
<dbReference type="SUPFAM" id="SSF51338">
    <property type="entry name" value="Composite domain of metallo-dependent hydrolases"/>
    <property type="match status" value="1"/>
</dbReference>
<evidence type="ECO:0000256" key="5">
    <source>
        <dbReference type="ARBA" id="ARBA00012863"/>
    </source>
</evidence>
<dbReference type="Gene3D" id="3.20.20.140">
    <property type="entry name" value="Metal-dependent hydrolases"/>
    <property type="match status" value="1"/>
</dbReference>
<dbReference type="GO" id="GO:0006145">
    <property type="term" value="P:purine nucleobase catabolic process"/>
    <property type="evidence" value="ECO:0007669"/>
    <property type="project" value="TreeGrafter"/>
</dbReference>
<dbReference type="Proteomes" id="UP000036313">
    <property type="component" value="Unassembled WGS sequence"/>
</dbReference>
<dbReference type="GO" id="GO:0050897">
    <property type="term" value="F:cobalt ion binding"/>
    <property type="evidence" value="ECO:0007669"/>
    <property type="project" value="InterPro"/>
</dbReference>
<accession>A0A0J6VFB6</accession>
<gene>
    <name evidence="10" type="primary">allB_2</name>
    <name evidence="10" type="ORF">MOBUDSM44075_05287</name>
</gene>
<keyword evidence="7 10" id="KW-0378">Hydrolase</keyword>
<comment type="subunit">
    <text evidence="4">Homotetramer.</text>
</comment>
<dbReference type="GO" id="GO:0004038">
    <property type="term" value="F:allantoinase activity"/>
    <property type="evidence" value="ECO:0007669"/>
    <property type="project" value="UniProtKB-EC"/>
</dbReference>
<dbReference type="EMBL" id="JYNU01000058">
    <property type="protein sequence ID" value="KMO68287.1"/>
    <property type="molecule type" value="Genomic_DNA"/>
</dbReference>
<dbReference type="SUPFAM" id="SSF51556">
    <property type="entry name" value="Metallo-dependent hydrolases"/>
    <property type="match status" value="1"/>
</dbReference>
<dbReference type="RefSeq" id="WP_236694423.1">
    <property type="nucleotide sequence ID" value="NZ_JYNU01000058.1"/>
</dbReference>
<dbReference type="PANTHER" id="PTHR43668:SF2">
    <property type="entry name" value="ALLANTOINASE"/>
    <property type="match status" value="1"/>
</dbReference>
<evidence type="ECO:0000313" key="11">
    <source>
        <dbReference type="Proteomes" id="UP000036313"/>
    </source>
</evidence>
<dbReference type="GO" id="GO:0000256">
    <property type="term" value="P:allantoin catabolic process"/>
    <property type="evidence" value="ECO:0007669"/>
    <property type="project" value="InterPro"/>
</dbReference>
<comment type="cofactor">
    <cofactor evidence="1">
        <name>Zn(2+)</name>
        <dbReference type="ChEBI" id="CHEBI:29105"/>
    </cofactor>
</comment>
<evidence type="ECO:0000256" key="4">
    <source>
        <dbReference type="ARBA" id="ARBA00011881"/>
    </source>
</evidence>
<feature type="domain" description="Amidohydrolase-related" evidence="9">
    <location>
        <begin position="52"/>
        <end position="425"/>
    </location>
</feature>
<comment type="caution">
    <text evidence="10">The sequence shown here is derived from an EMBL/GenBank/DDBJ whole genome shotgun (WGS) entry which is preliminary data.</text>
</comment>
<dbReference type="GO" id="GO:0008270">
    <property type="term" value="F:zinc ion binding"/>
    <property type="evidence" value="ECO:0007669"/>
    <property type="project" value="InterPro"/>
</dbReference>
<dbReference type="PATRIC" id="fig|1807.14.peg.5330"/>
<dbReference type="InterPro" id="IPR006680">
    <property type="entry name" value="Amidohydro-rel"/>
</dbReference>
<organism evidence="10 11">
    <name type="scientific">Mycolicibacterium obuense</name>
    <dbReference type="NCBI Taxonomy" id="1807"/>
    <lineage>
        <taxon>Bacteria</taxon>
        <taxon>Bacillati</taxon>
        <taxon>Actinomycetota</taxon>
        <taxon>Actinomycetes</taxon>
        <taxon>Mycobacteriales</taxon>
        <taxon>Mycobacteriaceae</taxon>
        <taxon>Mycolicibacterium</taxon>
    </lineage>
</organism>
<sequence precursor="true">MIDLVLRADRALIDGGVRPAAVAVVRGVVVDVGSHDAAYDARAEVTVPAGAVLLPGFVDSHVHVSDPGPDWEGFASATEAAARGGITTLVDMPLDSLPVTTTVAALDAKKAVAQGRCRVAVGYWGGVVPENIGALQPLANAGVRGFKCFLADSGNPHFGHLTPQEFAAAAREIADLGSVLLVHAEDHDVLTRSAPPSGRSYQSFLASRPAAAEVDAVALAVEVARDTGARVHIVHVSSAEAVQVLAAARADGVTVTAETCPHYLTFTTGDVPVGGTQFAACPPIRSEDDRDALWAGLADGVLDMVVSDHSPCAPDLKGAGDFGAAFGGISSLQVSPRAVWTQAASRGFGVAELSRWMSERPARLAGWTDRGRIAVGARADLCEFDPDATEQVVAAHLRHRHPLTPYDGMVLRGRVHRTWVEGRTVYEALEVAA</sequence>
<dbReference type="PANTHER" id="PTHR43668">
    <property type="entry name" value="ALLANTOINASE"/>
    <property type="match status" value="1"/>
</dbReference>
<reference evidence="10 11" key="1">
    <citation type="journal article" date="2015" name="Genome Biol. Evol.">
        <title>Characterization of Three Mycobacterium spp. with Potential Use in Bioremediation by Genome Sequencing and Comparative Genomics.</title>
        <authorList>
            <person name="Das S."/>
            <person name="Pettersson B.M."/>
            <person name="Behra P.R."/>
            <person name="Ramesh M."/>
            <person name="Dasgupta S."/>
            <person name="Bhattacharya A."/>
            <person name="Kirsebom L.A."/>
        </authorList>
    </citation>
    <scope>NUCLEOTIDE SEQUENCE [LARGE SCALE GENOMIC DNA]</scope>
    <source>
        <strain evidence="10 11">DSM 44075</strain>
    </source>
</reference>
<dbReference type="AlphaFoldDB" id="A0A0J6VFB6"/>
<protein>
    <recommendedName>
        <fullName evidence="5">allantoinase</fullName>
        <ecNumber evidence="5">3.5.2.5</ecNumber>
    </recommendedName>
</protein>
<keyword evidence="8" id="KW-0862">Zinc</keyword>
<name>A0A0J6VFB6_9MYCO</name>
<evidence type="ECO:0000313" key="10">
    <source>
        <dbReference type="EMBL" id="KMO68287.1"/>
    </source>
</evidence>
<evidence type="ECO:0000256" key="6">
    <source>
        <dbReference type="ARBA" id="ARBA00022723"/>
    </source>
</evidence>
<dbReference type="Pfam" id="PF01979">
    <property type="entry name" value="Amidohydro_1"/>
    <property type="match status" value="1"/>
</dbReference>
<dbReference type="InterPro" id="IPR032466">
    <property type="entry name" value="Metal_Hydrolase"/>
</dbReference>
<dbReference type="InterPro" id="IPR050138">
    <property type="entry name" value="DHOase/Allantoinase_Hydrolase"/>
</dbReference>
<dbReference type="NCBIfam" id="TIGR03178">
    <property type="entry name" value="allantoinase"/>
    <property type="match status" value="1"/>
</dbReference>
<dbReference type="EC" id="3.5.2.5" evidence="5"/>
<comment type="similarity">
    <text evidence="3">Belongs to the metallo-dependent hydrolases superfamily. Allantoinase family.</text>
</comment>
<evidence type="ECO:0000256" key="7">
    <source>
        <dbReference type="ARBA" id="ARBA00022801"/>
    </source>
</evidence>
<evidence type="ECO:0000256" key="2">
    <source>
        <dbReference type="ARBA" id="ARBA00004968"/>
    </source>
</evidence>
<evidence type="ECO:0000256" key="8">
    <source>
        <dbReference type="ARBA" id="ARBA00022833"/>
    </source>
</evidence>
<evidence type="ECO:0000259" key="9">
    <source>
        <dbReference type="Pfam" id="PF01979"/>
    </source>
</evidence>
<dbReference type="InterPro" id="IPR011059">
    <property type="entry name" value="Metal-dep_hydrolase_composite"/>
</dbReference>
<evidence type="ECO:0000256" key="1">
    <source>
        <dbReference type="ARBA" id="ARBA00001947"/>
    </source>
</evidence>
<dbReference type="GO" id="GO:0005737">
    <property type="term" value="C:cytoplasm"/>
    <property type="evidence" value="ECO:0007669"/>
    <property type="project" value="TreeGrafter"/>
</dbReference>
<evidence type="ECO:0000256" key="3">
    <source>
        <dbReference type="ARBA" id="ARBA00010368"/>
    </source>
</evidence>
<proteinExistence type="inferred from homology"/>
<keyword evidence="6" id="KW-0479">Metal-binding</keyword>
<comment type="pathway">
    <text evidence="2">Nitrogen metabolism; (S)-allantoin degradation; allantoate from (S)-allantoin: step 1/1.</text>
</comment>